<organism evidence="11 12">
    <name type="scientific">Streptomyces chengmaiensis</name>
    <dbReference type="NCBI Taxonomy" id="3040919"/>
    <lineage>
        <taxon>Bacteria</taxon>
        <taxon>Bacillati</taxon>
        <taxon>Actinomycetota</taxon>
        <taxon>Actinomycetes</taxon>
        <taxon>Kitasatosporales</taxon>
        <taxon>Streptomycetaceae</taxon>
        <taxon>Streptomyces</taxon>
    </lineage>
</organism>
<evidence type="ECO:0000256" key="1">
    <source>
        <dbReference type="ARBA" id="ARBA00006432"/>
    </source>
</evidence>
<keyword evidence="6" id="KW-0007">Acetylation</keyword>
<evidence type="ECO:0000256" key="4">
    <source>
        <dbReference type="ARBA" id="ARBA00022741"/>
    </source>
</evidence>
<evidence type="ECO:0000313" key="11">
    <source>
        <dbReference type="EMBL" id="MDH2388049.1"/>
    </source>
</evidence>
<comment type="caution">
    <text evidence="11">The sequence shown here is derived from an EMBL/GenBank/DDBJ whole genome shotgun (WGS) entry which is preliminary data.</text>
</comment>
<dbReference type="InterPro" id="IPR000873">
    <property type="entry name" value="AMP-dep_synth/lig_dom"/>
</dbReference>
<evidence type="ECO:0000256" key="6">
    <source>
        <dbReference type="ARBA" id="ARBA00022990"/>
    </source>
</evidence>
<dbReference type="Gene3D" id="3.30.300.30">
    <property type="match status" value="1"/>
</dbReference>
<dbReference type="PROSITE" id="PS00455">
    <property type="entry name" value="AMP_BINDING"/>
    <property type="match status" value="1"/>
</dbReference>
<dbReference type="Pfam" id="PF13193">
    <property type="entry name" value="AMP-binding_C"/>
    <property type="match status" value="1"/>
</dbReference>
<dbReference type="InterPro" id="IPR025110">
    <property type="entry name" value="AMP-bd_C"/>
</dbReference>
<gene>
    <name evidence="11" type="ORF">QCN29_04450</name>
</gene>
<keyword evidence="4" id="KW-0547">Nucleotide-binding</keyword>
<comment type="similarity">
    <text evidence="1">Belongs to the ATP-dependent AMP-binding enzyme family.</text>
</comment>
<dbReference type="Pfam" id="PF16177">
    <property type="entry name" value="ACAS_N"/>
    <property type="match status" value="1"/>
</dbReference>
<sequence>MTPDHAWHPTQELLEHSNVAVLCRKLGVDGYRELQRRSVADPDWFWTHAMRDIGVVWDVPPLRIRGEDRRIATTRWFPGGRTNLVDSCLERHISEGRGDSIAFRWETEDGTGGLLDYRQLAERCARIASGLRALHIGVGDRVGAYLPPGREAFELLFACAHMGAVLVPMFSGFGVDALAERLADARAKVLVTADATARRGVRHDMAAIARRAAAEANTVRHLVVVGRDGAESLPESPGGVRPVSGRAAPRPETVRWEELTASPPCPRVSLPAAAPFLLLHTSGTTGRPKGAVHTHGGFPVQVGSEVRYNLDVRPGDVVFWVTDPGWVMFPLVAVGSTLACASVLAYDGAIDHPEPTRLWRLLEDHAVTVFGSSPSLSRSLMGRPLPDAAAPRRVRILGSTGEPWTEDAWHWYSAEFGGKRCPVINISGGTEVGGSLLGSAPTLPQSPCSFSGPCLGVDAAIVDAAGEPAAEGEKGELVVRQSWPGMTRGLWRAPGRFAHTYFRRRPGLWSHGDLASGVGDEWFVHGRMDDVIKVAGKRLGPAEVEQAVLGHPRVVEAAAVGVPHPVKGESLWCFVVTREGPLAEAESARIRERVAAALGPAFRPSRVVAVPGLPRTRNGKVMRRLISDLISGDPPGDLSALVDARVMDAILAAVRSQPR</sequence>
<dbReference type="InterPro" id="IPR045851">
    <property type="entry name" value="AMP-bd_C_sf"/>
</dbReference>
<feature type="domain" description="AMP-binding enzyme C-terminal" evidence="9">
    <location>
        <begin position="543"/>
        <end position="620"/>
    </location>
</feature>
<dbReference type="Pfam" id="PF00501">
    <property type="entry name" value="AMP-binding"/>
    <property type="match status" value="1"/>
</dbReference>
<name>A0ABT6HH13_9ACTN</name>
<dbReference type="Gene3D" id="3.40.50.12780">
    <property type="entry name" value="N-terminal domain of ligase-like"/>
    <property type="match status" value="1"/>
</dbReference>
<evidence type="ECO:0000259" key="8">
    <source>
        <dbReference type="Pfam" id="PF00501"/>
    </source>
</evidence>
<dbReference type="PANTHER" id="PTHR24095:SF14">
    <property type="entry name" value="ACETYL-COENZYME A SYNTHETASE 1"/>
    <property type="match status" value="1"/>
</dbReference>
<dbReference type="EMBL" id="JARWBG010000003">
    <property type="protein sequence ID" value="MDH2388049.1"/>
    <property type="molecule type" value="Genomic_DNA"/>
</dbReference>
<reference evidence="11 12" key="1">
    <citation type="submission" date="2023-04" db="EMBL/GenBank/DDBJ databases">
        <title>Streptomyces chengmaiensis sp. nov. isolated from the stem of mangrove plant in Hainan.</title>
        <authorList>
            <person name="Huang X."/>
            <person name="Zhou S."/>
            <person name="Chu X."/>
            <person name="Xie Y."/>
            <person name="Lin Y."/>
        </authorList>
    </citation>
    <scope>NUCLEOTIDE SEQUENCE [LARGE SCALE GENOMIC DNA]</scope>
    <source>
        <strain evidence="11 12">HNM0663</strain>
    </source>
</reference>
<evidence type="ECO:0000256" key="3">
    <source>
        <dbReference type="ARBA" id="ARBA00022598"/>
    </source>
</evidence>
<evidence type="ECO:0000256" key="7">
    <source>
        <dbReference type="SAM" id="MobiDB-lite"/>
    </source>
</evidence>
<feature type="region of interest" description="Disordered" evidence="7">
    <location>
        <begin position="230"/>
        <end position="251"/>
    </location>
</feature>
<accession>A0ABT6HH13</accession>
<keyword evidence="5" id="KW-0067">ATP-binding</keyword>
<keyword evidence="12" id="KW-1185">Reference proteome</keyword>
<evidence type="ECO:0000256" key="2">
    <source>
        <dbReference type="ARBA" id="ARBA00013275"/>
    </source>
</evidence>
<dbReference type="InterPro" id="IPR032387">
    <property type="entry name" value="ACAS_N"/>
</dbReference>
<dbReference type="RefSeq" id="WP_279926348.1">
    <property type="nucleotide sequence ID" value="NZ_JARWBG010000003.1"/>
</dbReference>
<dbReference type="EC" id="6.2.1.1" evidence="2"/>
<dbReference type="SUPFAM" id="SSF56801">
    <property type="entry name" value="Acetyl-CoA synthetase-like"/>
    <property type="match status" value="1"/>
</dbReference>
<keyword evidence="3" id="KW-0436">Ligase</keyword>
<evidence type="ECO:0000259" key="9">
    <source>
        <dbReference type="Pfam" id="PF13193"/>
    </source>
</evidence>
<evidence type="ECO:0000259" key="10">
    <source>
        <dbReference type="Pfam" id="PF16177"/>
    </source>
</evidence>
<feature type="domain" description="Acetyl-coenzyme A synthetase N-terminal" evidence="10">
    <location>
        <begin position="31"/>
        <end position="88"/>
    </location>
</feature>
<dbReference type="InterPro" id="IPR020845">
    <property type="entry name" value="AMP-binding_CS"/>
</dbReference>
<dbReference type="InterPro" id="IPR042099">
    <property type="entry name" value="ANL_N_sf"/>
</dbReference>
<feature type="domain" description="AMP-dependent synthetase/ligase" evidence="8">
    <location>
        <begin position="95"/>
        <end position="491"/>
    </location>
</feature>
<protein>
    <recommendedName>
        <fullName evidence="2">acetate--CoA ligase</fullName>
        <ecNumber evidence="2">6.2.1.1</ecNumber>
    </recommendedName>
</protein>
<dbReference type="Proteomes" id="UP001223144">
    <property type="component" value="Unassembled WGS sequence"/>
</dbReference>
<dbReference type="PANTHER" id="PTHR24095">
    <property type="entry name" value="ACETYL-COENZYME A SYNTHETASE"/>
    <property type="match status" value="1"/>
</dbReference>
<evidence type="ECO:0000256" key="5">
    <source>
        <dbReference type="ARBA" id="ARBA00022840"/>
    </source>
</evidence>
<evidence type="ECO:0000313" key="12">
    <source>
        <dbReference type="Proteomes" id="UP001223144"/>
    </source>
</evidence>
<proteinExistence type="inferred from homology"/>